<dbReference type="Pfam" id="PF13431">
    <property type="entry name" value="TPR_17"/>
    <property type="match status" value="1"/>
</dbReference>
<dbReference type="InterPro" id="IPR019734">
    <property type="entry name" value="TPR_rpt"/>
</dbReference>
<reference evidence="2 3" key="1">
    <citation type="submission" date="2019-09" db="EMBL/GenBank/DDBJ databases">
        <title>H2 Metabolism Revealed by Metagenomic Analysis in Subglacial Sediment of East Antarctica.</title>
        <authorList>
            <person name="Yang Z."/>
            <person name="Zhang Y."/>
            <person name="Lv Y."/>
            <person name="Yan W."/>
            <person name="Xiao X."/>
            <person name="Sun B."/>
            <person name="Ma H."/>
        </authorList>
    </citation>
    <scope>NUCLEOTIDE SEQUENCE [LARGE SCALE GENOMIC DNA]</scope>
    <source>
        <strain evidence="2">Bin2_2</strain>
    </source>
</reference>
<protein>
    <submittedName>
        <fullName evidence="2">Tetratricopeptide repeat protein</fullName>
    </submittedName>
</protein>
<proteinExistence type="predicted"/>
<dbReference type="Gene3D" id="1.25.40.10">
    <property type="entry name" value="Tetratricopeptide repeat domain"/>
    <property type="match status" value="1"/>
</dbReference>
<dbReference type="AlphaFoldDB" id="A0A7C9NTR0"/>
<dbReference type="PROSITE" id="PS50005">
    <property type="entry name" value="TPR"/>
    <property type="match status" value="1"/>
</dbReference>
<accession>A0A7C9NTR0</accession>
<evidence type="ECO:0000256" key="1">
    <source>
        <dbReference type="PROSITE-ProRule" id="PRU00339"/>
    </source>
</evidence>
<dbReference type="Proteomes" id="UP000483432">
    <property type="component" value="Unassembled WGS sequence"/>
</dbReference>
<dbReference type="EMBL" id="JAAFGW010000089">
    <property type="protein sequence ID" value="NDP48180.1"/>
    <property type="molecule type" value="Genomic_DNA"/>
</dbReference>
<feature type="repeat" description="TPR" evidence="1">
    <location>
        <begin position="127"/>
        <end position="160"/>
    </location>
</feature>
<sequence length="220" mass="23963">MSAMVGLTNALSLRVGNFADRSDSVKNQWGNSAADEQGYEEARNLTLKVKARNPGNAAVFQPLWFYASNNDDQPAATSLAAQRLALDLRSASAHTLMSVAYFTDGDGAKALKLIEEANALSAARDSDNYLINAGRDHFMLGHDQQAIQMISQAIDINPSLADYWCYVAMAYARQGQIEKARQARDALIKDGLGCKFSDIEPSKSSAETFKKWHASQVVPA</sequence>
<keyword evidence="1" id="KW-0802">TPR repeat</keyword>
<gene>
    <name evidence="2" type="ORF">GZ085_07275</name>
</gene>
<dbReference type="SUPFAM" id="SSF48452">
    <property type="entry name" value="TPR-like"/>
    <property type="match status" value="1"/>
</dbReference>
<comment type="caution">
    <text evidence="2">The sequence shown here is derived from an EMBL/GenBank/DDBJ whole genome shotgun (WGS) entry which is preliminary data.</text>
</comment>
<dbReference type="InterPro" id="IPR011990">
    <property type="entry name" value="TPR-like_helical_dom_sf"/>
</dbReference>
<evidence type="ECO:0000313" key="3">
    <source>
        <dbReference type="Proteomes" id="UP000483432"/>
    </source>
</evidence>
<organism evidence="2 3">
    <name type="scientific">Sulfuriferula multivorans</name>
    <dbReference type="NCBI Taxonomy" id="1559896"/>
    <lineage>
        <taxon>Bacteria</taxon>
        <taxon>Pseudomonadati</taxon>
        <taxon>Pseudomonadota</taxon>
        <taxon>Betaproteobacteria</taxon>
        <taxon>Nitrosomonadales</taxon>
        <taxon>Sulfuricellaceae</taxon>
        <taxon>Sulfuriferula</taxon>
    </lineage>
</organism>
<evidence type="ECO:0000313" key="2">
    <source>
        <dbReference type="EMBL" id="NDP48180.1"/>
    </source>
</evidence>
<name>A0A7C9NTR0_9PROT</name>